<keyword evidence="3" id="KW-0255">Endonuclease</keyword>
<dbReference type="PANTHER" id="PTHR34477:SF5">
    <property type="entry name" value="BSL5627 PROTEIN"/>
    <property type="match status" value="1"/>
</dbReference>
<sequence>MARSAVMKQPCVYILSNRRHGTLYVGVTSDVIRRVWEHRTDAVEGFSRRYQLHRLVYFEFHDTMERAIQREKQLKLWRRAWKIQLIEGGNPDWRDLYETLMP</sequence>
<evidence type="ECO:0000313" key="4">
    <source>
        <dbReference type="Proteomes" id="UP000192917"/>
    </source>
</evidence>
<dbReference type="InterPro" id="IPR035901">
    <property type="entry name" value="GIY-YIG_endonuc_sf"/>
</dbReference>
<dbReference type="Pfam" id="PF01541">
    <property type="entry name" value="GIY-YIG"/>
    <property type="match status" value="1"/>
</dbReference>
<comment type="similarity">
    <text evidence="1">Belongs to the UPF0213 family.</text>
</comment>
<dbReference type="EMBL" id="FWZX01000015">
    <property type="protein sequence ID" value="SMF43711.1"/>
    <property type="molecule type" value="Genomic_DNA"/>
</dbReference>
<dbReference type="CDD" id="cd10448">
    <property type="entry name" value="GIY-YIG_unchar_3"/>
    <property type="match status" value="1"/>
</dbReference>
<dbReference type="InterPro" id="IPR000305">
    <property type="entry name" value="GIY-YIG_endonuc"/>
</dbReference>
<organism evidence="3 4">
    <name type="scientific">Tistlia consotensis USBA 355</name>
    <dbReference type="NCBI Taxonomy" id="560819"/>
    <lineage>
        <taxon>Bacteria</taxon>
        <taxon>Pseudomonadati</taxon>
        <taxon>Pseudomonadota</taxon>
        <taxon>Alphaproteobacteria</taxon>
        <taxon>Rhodospirillales</taxon>
        <taxon>Rhodovibrionaceae</taxon>
        <taxon>Tistlia</taxon>
    </lineage>
</organism>
<accession>A0A1Y6C5Y4</accession>
<dbReference type="RefSeq" id="WP_322111175.1">
    <property type="nucleotide sequence ID" value="NZ_FWZX01000015.1"/>
</dbReference>
<evidence type="ECO:0000313" key="3">
    <source>
        <dbReference type="EMBL" id="SMF43711.1"/>
    </source>
</evidence>
<proteinExistence type="inferred from homology"/>
<keyword evidence="4" id="KW-1185">Reference proteome</keyword>
<gene>
    <name evidence="3" type="ORF">SAMN05428998_11587</name>
</gene>
<keyword evidence="3" id="KW-0540">Nuclease</keyword>
<dbReference type="PANTHER" id="PTHR34477">
    <property type="entry name" value="UPF0213 PROTEIN YHBQ"/>
    <property type="match status" value="1"/>
</dbReference>
<evidence type="ECO:0000256" key="1">
    <source>
        <dbReference type="ARBA" id="ARBA00007435"/>
    </source>
</evidence>
<dbReference type="PROSITE" id="PS50164">
    <property type="entry name" value="GIY_YIG"/>
    <property type="match status" value="1"/>
</dbReference>
<dbReference type="AlphaFoldDB" id="A0A1Y6C5Y4"/>
<dbReference type="GO" id="GO:0004519">
    <property type="term" value="F:endonuclease activity"/>
    <property type="evidence" value="ECO:0007669"/>
    <property type="project" value="UniProtKB-KW"/>
</dbReference>
<keyword evidence="3" id="KW-0378">Hydrolase</keyword>
<evidence type="ECO:0000259" key="2">
    <source>
        <dbReference type="PROSITE" id="PS50164"/>
    </source>
</evidence>
<dbReference type="STRING" id="560819.SAMN05428998_11587"/>
<dbReference type="SUPFAM" id="SSF82771">
    <property type="entry name" value="GIY-YIG endonuclease"/>
    <property type="match status" value="1"/>
</dbReference>
<dbReference type="Proteomes" id="UP000192917">
    <property type="component" value="Unassembled WGS sequence"/>
</dbReference>
<reference evidence="3 4" key="1">
    <citation type="submission" date="2017-04" db="EMBL/GenBank/DDBJ databases">
        <authorList>
            <person name="Afonso C.L."/>
            <person name="Miller P.J."/>
            <person name="Scott M.A."/>
            <person name="Spackman E."/>
            <person name="Goraichik I."/>
            <person name="Dimitrov K.M."/>
            <person name="Suarez D.L."/>
            <person name="Swayne D.E."/>
        </authorList>
    </citation>
    <scope>NUCLEOTIDE SEQUENCE [LARGE SCALE GENOMIC DNA]</scope>
    <source>
        <strain evidence="3 4">USBA 355</strain>
    </source>
</reference>
<dbReference type="Gene3D" id="3.40.1440.10">
    <property type="entry name" value="GIY-YIG endonuclease"/>
    <property type="match status" value="1"/>
</dbReference>
<name>A0A1Y6C5Y4_9PROT</name>
<feature type="domain" description="GIY-YIG" evidence="2">
    <location>
        <begin position="8"/>
        <end position="84"/>
    </location>
</feature>
<protein>
    <submittedName>
        <fullName evidence="3">Putative endonuclease</fullName>
    </submittedName>
</protein>
<dbReference type="InterPro" id="IPR050190">
    <property type="entry name" value="UPF0213_domain"/>
</dbReference>